<feature type="transmembrane region" description="Helical" evidence="5">
    <location>
        <begin position="12"/>
        <end position="31"/>
    </location>
</feature>
<dbReference type="RefSeq" id="WP_309297828.1">
    <property type="nucleotide sequence ID" value="NZ_BRVO01000002.1"/>
</dbReference>
<sequence>MYAMREDNSLLVLTHLSQLLSSFLVPLILWLTQKDKIFGMDKHGKMILNFQISMCIYSLASIPLMLFLGLGVVVIMAVALLSFVLPILNAIKVNNGEEPNYPLSLNIIK</sequence>
<organism evidence="6 7">
    <name type="scientific">Neptunitalea lumnitzerae</name>
    <dbReference type="NCBI Taxonomy" id="2965509"/>
    <lineage>
        <taxon>Bacteria</taxon>
        <taxon>Pseudomonadati</taxon>
        <taxon>Bacteroidota</taxon>
        <taxon>Flavobacteriia</taxon>
        <taxon>Flavobacteriales</taxon>
        <taxon>Flavobacteriaceae</taxon>
        <taxon>Neptunitalea</taxon>
    </lineage>
</organism>
<evidence type="ECO:0000256" key="5">
    <source>
        <dbReference type="SAM" id="Phobius"/>
    </source>
</evidence>
<evidence type="ECO:0000256" key="3">
    <source>
        <dbReference type="ARBA" id="ARBA00022989"/>
    </source>
</evidence>
<evidence type="ECO:0000256" key="1">
    <source>
        <dbReference type="ARBA" id="ARBA00004141"/>
    </source>
</evidence>
<reference evidence="6" key="1">
    <citation type="submission" date="2022-07" db="EMBL/GenBank/DDBJ databases">
        <title>Taxonomy of Novel Oxalotrophic and Methylotrophic Bacteria.</title>
        <authorList>
            <person name="Sahin N."/>
            <person name="Tani A."/>
        </authorList>
    </citation>
    <scope>NUCLEOTIDE SEQUENCE</scope>
    <source>
        <strain evidence="6">Y10</strain>
    </source>
</reference>
<feature type="transmembrane region" description="Helical" evidence="5">
    <location>
        <begin position="52"/>
        <end position="85"/>
    </location>
</feature>
<evidence type="ECO:0000256" key="4">
    <source>
        <dbReference type="ARBA" id="ARBA00023136"/>
    </source>
</evidence>
<keyword evidence="4 5" id="KW-0472">Membrane</keyword>
<evidence type="ECO:0000313" key="6">
    <source>
        <dbReference type="EMBL" id="GLB49568.1"/>
    </source>
</evidence>
<dbReference type="Proteomes" id="UP001143543">
    <property type="component" value="Unassembled WGS sequence"/>
</dbReference>
<comment type="caution">
    <text evidence="6">The sequence shown here is derived from an EMBL/GenBank/DDBJ whole genome shotgun (WGS) entry which is preliminary data.</text>
</comment>
<name>A0ABQ5MJH8_9FLAO</name>
<proteinExistence type="predicted"/>
<evidence type="ECO:0008006" key="8">
    <source>
        <dbReference type="Google" id="ProtNLM"/>
    </source>
</evidence>
<keyword evidence="7" id="KW-1185">Reference proteome</keyword>
<keyword evidence="3 5" id="KW-1133">Transmembrane helix</keyword>
<accession>A0ABQ5MJH8</accession>
<comment type="subcellular location">
    <subcellularLocation>
        <location evidence="1">Membrane</location>
        <topology evidence="1">Multi-pass membrane protein</topology>
    </subcellularLocation>
</comment>
<evidence type="ECO:0000313" key="7">
    <source>
        <dbReference type="Proteomes" id="UP001143543"/>
    </source>
</evidence>
<protein>
    <recommendedName>
        <fullName evidence="8">DUF4870 domain-containing protein</fullName>
    </recommendedName>
</protein>
<evidence type="ECO:0000256" key="2">
    <source>
        <dbReference type="ARBA" id="ARBA00022692"/>
    </source>
</evidence>
<dbReference type="Pfam" id="PF09685">
    <property type="entry name" value="MamF_MmsF"/>
    <property type="match status" value="1"/>
</dbReference>
<keyword evidence="2 5" id="KW-0812">Transmembrane</keyword>
<gene>
    <name evidence="6" type="ORF">Y10_19360</name>
</gene>
<dbReference type="InterPro" id="IPR019109">
    <property type="entry name" value="MamF_MmsF"/>
</dbReference>
<dbReference type="EMBL" id="BRVO01000002">
    <property type="protein sequence ID" value="GLB49568.1"/>
    <property type="molecule type" value="Genomic_DNA"/>
</dbReference>